<dbReference type="Proteomes" id="UP000004508">
    <property type="component" value="Unassembled WGS sequence"/>
</dbReference>
<evidence type="ECO:0000313" key="1">
    <source>
        <dbReference type="EMBL" id="EFH88543.1"/>
    </source>
</evidence>
<dbReference type="AlphaFoldDB" id="D6TEU4"/>
<organism evidence="1 2">
    <name type="scientific">Ktedonobacter racemifer DSM 44963</name>
    <dbReference type="NCBI Taxonomy" id="485913"/>
    <lineage>
        <taxon>Bacteria</taxon>
        <taxon>Bacillati</taxon>
        <taxon>Chloroflexota</taxon>
        <taxon>Ktedonobacteria</taxon>
        <taxon>Ktedonobacterales</taxon>
        <taxon>Ktedonobacteraceae</taxon>
        <taxon>Ktedonobacter</taxon>
    </lineage>
</organism>
<dbReference type="STRING" id="485913.Krac_10018"/>
<comment type="caution">
    <text evidence="1">The sequence shown here is derived from an EMBL/GenBank/DDBJ whole genome shotgun (WGS) entry which is preliminary data.</text>
</comment>
<dbReference type="eggNOG" id="COG1662">
    <property type="taxonomic scope" value="Bacteria"/>
</dbReference>
<protein>
    <submittedName>
        <fullName evidence="1">Uncharacterized protein</fullName>
    </submittedName>
</protein>
<keyword evidence="2" id="KW-1185">Reference proteome</keyword>
<name>D6TEU4_KTERA</name>
<accession>D6TEU4</accession>
<dbReference type="OrthoDB" id="145210at2"/>
<dbReference type="InParanoid" id="D6TEU4"/>
<dbReference type="EMBL" id="ADVG01000001">
    <property type="protein sequence ID" value="EFH88543.1"/>
    <property type="molecule type" value="Genomic_DNA"/>
</dbReference>
<proteinExistence type="predicted"/>
<evidence type="ECO:0000313" key="2">
    <source>
        <dbReference type="Proteomes" id="UP000004508"/>
    </source>
</evidence>
<sequence length="183" mass="20935">MTRAVSRTVLRTHRRPLCWFSDGWHGYVAILHRAYRQPQSRQGKTGRRKLVVPDTVSLTQTVKHRDEHGRLLSVAIRMAMGASQGPAGTVHVERLHGALRDRLNALTRKTHAFAKRDATWDALVGLQIFDHNFHRAHYALRLPLQIVDGVHRYHHRSPAMALGVTDHLWSFQDLLTTRLPITS</sequence>
<reference evidence="1 2" key="1">
    <citation type="journal article" date="2011" name="Stand. Genomic Sci.">
        <title>Non-contiguous finished genome sequence and contextual data of the filamentous soil bacterium Ktedonobacter racemifer type strain (SOSP1-21).</title>
        <authorList>
            <person name="Chang Y.J."/>
            <person name="Land M."/>
            <person name="Hauser L."/>
            <person name="Chertkov O."/>
            <person name="Del Rio T.G."/>
            <person name="Nolan M."/>
            <person name="Copeland A."/>
            <person name="Tice H."/>
            <person name="Cheng J.F."/>
            <person name="Lucas S."/>
            <person name="Han C."/>
            <person name="Goodwin L."/>
            <person name="Pitluck S."/>
            <person name="Ivanova N."/>
            <person name="Ovchinikova G."/>
            <person name="Pati A."/>
            <person name="Chen A."/>
            <person name="Palaniappan K."/>
            <person name="Mavromatis K."/>
            <person name="Liolios K."/>
            <person name="Brettin T."/>
            <person name="Fiebig A."/>
            <person name="Rohde M."/>
            <person name="Abt B."/>
            <person name="Goker M."/>
            <person name="Detter J.C."/>
            <person name="Woyke T."/>
            <person name="Bristow J."/>
            <person name="Eisen J.A."/>
            <person name="Markowitz V."/>
            <person name="Hugenholtz P."/>
            <person name="Kyrpides N.C."/>
            <person name="Klenk H.P."/>
            <person name="Lapidus A."/>
        </authorList>
    </citation>
    <scope>NUCLEOTIDE SEQUENCE [LARGE SCALE GENOMIC DNA]</scope>
    <source>
        <strain evidence="2">DSM 44963</strain>
    </source>
</reference>
<gene>
    <name evidence="1" type="ORF">Krac_10018</name>
</gene>